<keyword evidence="3" id="KW-1185">Reference proteome</keyword>
<evidence type="ECO:0000256" key="1">
    <source>
        <dbReference type="SAM" id="SignalP"/>
    </source>
</evidence>
<name>A0A6A6VCI5_9PLEO</name>
<dbReference type="OrthoDB" id="4093325at2759"/>
<accession>A0A6A6VCI5</accession>
<feature type="chain" id="PRO_5025596144" description="Cell wall protein PhiA" evidence="1">
    <location>
        <begin position="19"/>
        <end position="187"/>
    </location>
</feature>
<dbReference type="EMBL" id="MU006572">
    <property type="protein sequence ID" value="KAF2747434.1"/>
    <property type="molecule type" value="Genomic_DNA"/>
</dbReference>
<gene>
    <name evidence="2" type="ORF">M011DRAFT_467516</name>
</gene>
<evidence type="ECO:0000313" key="3">
    <source>
        <dbReference type="Proteomes" id="UP000799440"/>
    </source>
</evidence>
<feature type="signal peptide" evidence="1">
    <location>
        <begin position="1"/>
        <end position="18"/>
    </location>
</feature>
<evidence type="ECO:0008006" key="4">
    <source>
        <dbReference type="Google" id="ProtNLM"/>
    </source>
</evidence>
<protein>
    <recommendedName>
        <fullName evidence="4">Cell wall protein PhiA</fullName>
    </recommendedName>
</protein>
<proteinExistence type="predicted"/>
<reference evidence="2" key="1">
    <citation type="journal article" date="2020" name="Stud. Mycol.">
        <title>101 Dothideomycetes genomes: a test case for predicting lifestyles and emergence of pathogens.</title>
        <authorList>
            <person name="Haridas S."/>
            <person name="Albert R."/>
            <person name="Binder M."/>
            <person name="Bloem J."/>
            <person name="Labutti K."/>
            <person name="Salamov A."/>
            <person name="Andreopoulos B."/>
            <person name="Baker S."/>
            <person name="Barry K."/>
            <person name="Bills G."/>
            <person name="Bluhm B."/>
            <person name="Cannon C."/>
            <person name="Castanera R."/>
            <person name="Culley D."/>
            <person name="Daum C."/>
            <person name="Ezra D."/>
            <person name="Gonzalez J."/>
            <person name="Henrissat B."/>
            <person name="Kuo A."/>
            <person name="Liang C."/>
            <person name="Lipzen A."/>
            <person name="Lutzoni F."/>
            <person name="Magnuson J."/>
            <person name="Mondo S."/>
            <person name="Nolan M."/>
            <person name="Ohm R."/>
            <person name="Pangilinan J."/>
            <person name="Park H.-J."/>
            <person name="Ramirez L."/>
            <person name="Alfaro M."/>
            <person name="Sun H."/>
            <person name="Tritt A."/>
            <person name="Yoshinaga Y."/>
            <person name="Zwiers L.-H."/>
            <person name="Turgeon B."/>
            <person name="Goodwin S."/>
            <person name="Spatafora J."/>
            <person name="Crous P."/>
            <person name="Grigoriev I."/>
        </authorList>
    </citation>
    <scope>NUCLEOTIDE SEQUENCE</scope>
    <source>
        <strain evidence="2">CBS 119925</strain>
    </source>
</reference>
<dbReference type="AlphaFoldDB" id="A0A6A6VCI5"/>
<dbReference type="Proteomes" id="UP000799440">
    <property type="component" value="Unassembled WGS sequence"/>
</dbReference>
<sequence length="187" mass="20099">MQLKNLALASVAATTSLALPATTSIADGTTFALITYKDGELLGNAGVQAALRSLFVNLPSQNATCGDNPDPNFATFYLNDQELNLFGYQRGNQQKIFVDRSGMGMGKIGYITGSEGLGRYWETQGWTLNDNQLLFKGTALQACPNSIDGGWSLWLQGVAKPGYNENCTPVVVTALETPDPIGCFYKN</sequence>
<organism evidence="2 3">
    <name type="scientific">Sporormia fimetaria CBS 119925</name>
    <dbReference type="NCBI Taxonomy" id="1340428"/>
    <lineage>
        <taxon>Eukaryota</taxon>
        <taxon>Fungi</taxon>
        <taxon>Dikarya</taxon>
        <taxon>Ascomycota</taxon>
        <taxon>Pezizomycotina</taxon>
        <taxon>Dothideomycetes</taxon>
        <taxon>Pleosporomycetidae</taxon>
        <taxon>Pleosporales</taxon>
        <taxon>Sporormiaceae</taxon>
        <taxon>Sporormia</taxon>
    </lineage>
</organism>
<evidence type="ECO:0000313" key="2">
    <source>
        <dbReference type="EMBL" id="KAF2747434.1"/>
    </source>
</evidence>
<keyword evidence="1" id="KW-0732">Signal</keyword>